<protein>
    <recommendedName>
        <fullName evidence="3">Peptidase C58 YopT-type domain-containing protein</fullName>
    </recommendedName>
</protein>
<accession>A0A344UK43</accession>
<dbReference type="Proteomes" id="UP000252038">
    <property type="component" value="Chromosome"/>
</dbReference>
<evidence type="ECO:0000313" key="1">
    <source>
        <dbReference type="EMBL" id="AXE35641.1"/>
    </source>
</evidence>
<evidence type="ECO:0008006" key="3">
    <source>
        <dbReference type="Google" id="ProtNLM"/>
    </source>
</evidence>
<dbReference type="EMBL" id="CP029554">
    <property type="protein sequence ID" value="AXE35641.1"/>
    <property type="molecule type" value="Genomic_DNA"/>
</dbReference>
<organism evidence="1 2">
    <name type="scientific">Chromobacterium phragmitis</name>
    <dbReference type="NCBI Taxonomy" id="2202141"/>
    <lineage>
        <taxon>Bacteria</taxon>
        <taxon>Pseudomonadati</taxon>
        <taxon>Pseudomonadota</taxon>
        <taxon>Betaproteobacteria</taxon>
        <taxon>Neisseriales</taxon>
        <taxon>Chromobacteriaceae</taxon>
        <taxon>Chromobacterium</taxon>
    </lineage>
</organism>
<dbReference type="SUPFAM" id="SSF54001">
    <property type="entry name" value="Cysteine proteinases"/>
    <property type="match status" value="1"/>
</dbReference>
<dbReference type="AlphaFoldDB" id="A0A344UK43"/>
<name>A0A344UK43_9NEIS</name>
<reference evidence="1 2" key="1">
    <citation type="submission" date="2018-05" db="EMBL/GenBank/DDBJ databases">
        <title>Genome sequencing, assembly and analysis of the novel insecticidal bacterium, Chromobacterium phragmitis.</title>
        <authorList>
            <person name="Sparks M.E."/>
            <person name="Blackburn M.B."/>
            <person name="Gundersen-Rindal D.E."/>
        </authorList>
    </citation>
    <scope>NUCLEOTIDE SEQUENCE [LARGE SCALE GENOMIC DNA]</scope>
    <source>
        <strain evidence="1">IIBBL 274-1</strain>
    </source>
</reference>
<gene>
    <name evidence="1" type="ORF">DK843_15800</name>
</gene>
<dbReference type="KEGG" id="chrb:DK843_15800"/>
<sequence length="209" mass="22807">MAWSLHESFDNSGQGANAAGVCEAAVCLWLKHIQERVGKFNRGSSAGDFLPSTRDADALYRQFDSGAYLFRFVSYLERHILPSIAGHRHDADHQGGESFGVACSHYSANAHGASAQDWQHIIEDIMAHGDALFLNLMRSGAASGHAVGVYKGSDYIWVFDPNHGLYRGDVSAGCCRSADIFRAAQYLAGLTGHWDQTVYFGLHMRAPKG</sequence>
<dbReference type="Gene3D" id="3.90.70.20">
    <property type="match status" value="1"/>
</dbReference>
<dbReference type="InterPro" id="IPR038765">
    <property type="entry name" value="Papain-like_cys_pep_sf"/>
</dbReference>
<evidence type="ECO:0000313" key="2">
    <source>
        <dbReference type="Proteomes" id="UP000252038"/>
    </source>
</evidence>
<proteinExistence type="predicted"/>
<dbReference type="RefSeq" id="WP_114073758.1">
    <property type="nucleotide sequence ID" value="NZ_CP029554.1"/>
</dbReference>